<dbReference type="Proteomes" id="UP000008698">
    <property type="component" value="Unassembled WGS sequence"/>
</dbReference>
<name>C9SEJ5_VERA1</name>
<sequence length="176" mass="19048">MQSPPLFCCFGLVVVFLAAFRYRSGKIFSSQAFSAAWTLGAVVQERVTALLGVPTMFNAEFRILEAKRHCITTLRTGLAAGSPVPPSLFRSMKRERGFMGMLISCGMTENSPVTFIMSLDDSEETMSTTIGRVLPHTRTKVVDPEGNTALVGQKETLDLQSSTGGSSLKKGWCADG</sequence>
<dbReference type="HOGENOM" id="CLU_1526329_0_0_1"/>
<dbReference type="GeneID" id="9535939"/>
<dbReference type="PANTHER" id="PTHR43201">
    <property type="entry name" value="ACYL-COA SYNTHETASE"/>
    <property type="match status" value="1"/>
</dbReference>
<feature type="region of interest" description="Disordered" evidence="1">
    <location>
        <begin position="157"/>
        <end position="176"/>
    </location>
</feature>
<organism evidence="4">
    <name type="scientific">Verticillium alfalfae (strain VaMs.102 / ATCC MYA-4576 / FGSC 10136)</name>
    <name type="common">Verticillium wilt of alfalfa</name>
    <name type="synonym">Verticillium albo-atrum</name>
    <dbReference type="NCBI Taxonomy" id="526221"/>
    <lineage>
        <taxon>Eukaryota</taxon>
        <taxon>Fungi</taxon>
        <taxon>Dikarya</taxon>
        <taxon>Ascomycota</taxon>
        <taxon>Pezizomycotina</taxon>
        <taxon>Sordariomycetes</taxon>
        <taxon>Hypocreomycetidae</taxon>
        <taxon>Glomerellales</taxon>
        <taxon>Plectosphaerellaceae</taxon>
        <taxon>Verticillium</taxon>
    </lineage>
</organism>
<evidence type="ECO:0000256" key="1">
    <source>
        <dbReference type="SAM" id="MobiDB-lite"/>
    </source>
</evidence>
<dbReference type="InterPro" id="IPR000873">
    <property type="entry name" value="AMP-dep_synth/lig_dom"/>
</dbReference>
<evidence type="ECO:0000259" key="2">
    <source>
        <dbReference type="Pfam" id="PF00501"/>
    </source>
</evidence>
<evidence type="ECO:0000313" key="4">
    <source>
        <dbReference type="Proteomes" id="UP000008698"/>
    </source>
</evidence>
<dbReference type="GO" id="GO:0006631">
    <property type="term" value="P:fatty acid metabolic process"/>
    <property type="evidence" value="ECO:0007669"/>
    <property type="project" value="TreeGrafter"/>
</dbReference>
<proteinExistence type="predicted"/>
<dbReference type="PANTHER" id="PTHR43201:SF6">
    <property type="entry name" value="ACYL COA SYNTHETASE (EUROFUNG)"/>
    <property type="match status" value="1"/>
</dbReference>
<dbReference type="EMBL" id="DS985216">
    <property type="protein sequence ID" value="EEY16588.1"/>
    <property type="molecule type" value="Genomic_DNA"/>
</dbReference>
<dbReference type="SUPFAM" id="SSF56801">
    <property type="entry name" value="Acetyl-CoA synthetase-like"/>
    <property type="match status" value="1"/>
</dbReference>
<keyword evidence="3" id="KW-0436">Ligase</keyword>
<dbReference type="GO" id="GO:0031956">
    <property type="term" value="F:medium-chain fatty acid-CoA ligase activity"/>
    <property type="evidence" value="ECO:0007669"/>
    <property type="project" value="TreeGrafter"/>
</dbReference>
<dbReference type="KEGG" id="val:VDBG_02697"/>
<dbReference type="RefSeq" id="XP_003006558.1">
    <property type="nucleotide sequence ID" value="XM_003006512.1"/>
</dbReference>
<dbReference type="STRING" id="526221.C9SEJ5"/>
<evidence type="ECO:0000313" key="3">
    <source>
        <dbReference type="EMBL" id="EEY16588.1"/>
    </source>
</evidence>
<accession>C9SEJ5</accession>
<keyword evidence="4" id="KW-1185">Reference proteome</keyword>
<dbReference type="Pfam" id="PF00501">
    <property type="entry name" value="AMP-binding"/>
    <property type="match status" value="1"/>
</dbReference>
<dbReference type="OrthoDB" id="10253115at2759"/>
<dbReference type="AlphaFoldDB" id="C9SEJ5"/>
<protein>
    <submittedName>
        <fullName evidence="3">Acyl-CoA synthetases /AMP-acid ligases II</fullName>
    </submittedName>
</protein>
<gene>
    <name evidence="3" type="ORF">VDBG_02697</name>
</gene>
<dbReference type="Gene3D" id="3.40.50.980">
    <property type="match status" value="1"/>
</dbReference>
<feature type="domain" description="AMP-dependent synthetase/ligase" evidence="2">
    <location>
        <begin position="4"/>
        <end position="148"/>
    </location>
</feature>
<dbReference type="eggNOG" id="KOG1177">
    <property type="taxonomic scope" value="Eukaryota"/>
</dbReference>
<dbReference type="Gene3D" id="2.30.38.10">
    <property type="entry name" value="Luciferase, Domain 3"/>
    <property type="match status" value="1"/>
</dbReference>
<reference evidence="4" key="1">
    <citation type="journal article" date="2011" name="PLoS Pathog.">
        <title>Comparative genomics yields insights into niche adaptation of plant vascular wilt pathogens.</title>
        <authorList>
            <person name="Klosterman S.J."/>
            <person name="Subbarao K.V."/>
            <person name="Kang S."/>
            <person name="Veronese P."/>
            <person name="Gold S.E."/>
            <person name="Thomma B.P.H.J."/>
            <person name="Chen Z."/>
            <person name="Henrissat B."/>
            <person name="Lee Y.-H."/>
            <person name="Park J."/>
            <person name="Garcia-Pedrajas M.D."/>
            <person name="Barbara D.J."/>
            <person name="Anchieta A."/>
            <person name="de Jonge R."/>
            <person name="Santhanam P."/>
            <person name="Maruthachalam K."/>
            <person name="Atallah Z."/>
            <person name="Amyotte S.G."/>
            <person name="Paz Z."/>
            <person name="Inderbitzin P."/>
            <person name="Hayes R.J."/>
            <person name="Heiman D.I."/>
            <person name="Young S."/>
            <person name="Zeng Q."/>
            <person name="Engels R."/>
            <person name="Galagan J."/>
            <person name="Cuomo C.A."/>
            <person name="Dobinson K.F."/>
            <person name="Ma L.-J."/>
        </authorList>
    </citation>
    <scope>NUCLEOTIDE SEQUENCE [LARGE SCALE GENOMIC DNA]</scope>
    <source>
        <strain evidence="4">VaMs.102 / ATCC MYA-4576 / FGSC 10136</strain>
    </source>
</reference>